<dbReference type="AlphaFoldDB" id="A0A8J4D9Y2"/>
<protein>
    <submittedName>
        <fullName evidence="2">Uncharacterized protein</fullName>
    </submittedName>
</protein>
<dbReference type="Proteomes" id="UP000722791">
    <property type="component" value="Unassembled WGS sequence"/>
</dbReference>
<comment type="caution">
    <text evidence="2">The sequence shown here is derived from an EMBL/GenBank/DDBJ whole genome shotgun (WGS) entry which is preliminary data.</text>
</comment>
<gene>
    <name evidence="2" type="ORF">Vretimale_3864</name>
</gene>
<feature type="compositionally biased region" description="Basic and acidic residues" evidence="1">
    <location>
        <begin position="78"/>
        <end position="94"/>
    </location>
</feature>
<feature type="compositionally biased region" description="Basic and acidic residues" evidence="1">
    <location>
        <begin position="102"/>
        <end position="122"/>
    </location>
</feature>
<dbReference type="EMBL" id="BNCQ01000005">
    <property type="protein sequence ID" value="GIL98641.1"/>
    <property type="molecule type" value="Genomic_DNA"/>
</dbReference>
<evidence type="ECO:0000256" key="1">
    <source>
        <dbReference type="SAM" id="MobiDB-lite"/>
    </source>
</evidence>
<evidence type="ECO:0000313" key="2">
    <source>
        <dbReference type="EMBL" id="GIL98641.1"/>
    </source>
</evidence>
<feature type="compositionally biased region" description="Acidic residues" evidence="1">
    <location>
        <begin position="65"/>
        <end position="77"/>
    </location>
</feature>
<proteinExistence type="predicted"/>
<accession>A0A8J4D9Y2</accession>
<reference evidence="2" key="1">
    <citation type="journal article" date="2021" name="Proc. Natl. Acad. Sci. U.S.A.">
        <title>Three genomes in the algal genus Volvox reveal the fate of a haploid sex-determining region after a transition to homothallism.</title>
        <authorList>
            <person name="Yamamoto K."/>
            <person name="Hamaji T."/>
            <person name="Kawai-Toyooka H."/>
            <person name="Matsuzaki R."/>
            <person name="Takahashi F."/>
            <person name="Nishimura Y."/>
            <person name="Kawachi M."/>
            <person name="Noguchi H."/>
            <person name="Minakuchi Y."/>
            <person name="Umen J.G."/>
            <person name="Toyoda A."/>
            <person name="Nozaki H."/>
        </authorList>
    </citation>
    <scope>NUCLEOTIDE SEQUENCE</scope>
    <source>
        <strain evidence="2">NIES-3785</strain>
    </source>
</reference>
<sequence>PGPALDPIEPLFTPDAGGSLLAQRPGHGHMASWVPGPAPDPYLQRDIRGGNDESGWEIREMSGEIGEEEYGGLEDGPEPARRPGVRDGDRERGGGGRSHKSRKEERFDIIAESRVRGQHERSASGGCLSEQRYLGVSESSGEQGSCTGLFRHQRRRRNGMYGVDPGDGGDSSSSMSTSRSATPPAAGRKRSGRQTPVPCHADTVLARGDRMVAGGGSSSNGQEPGGCLPVHTGLSLARAQHRSALPTVYEAESGGNTDGELPPGAGRIAMKMTTKTKTKKTSGAWDRFSASPLMTARTQAARKLSAAAPPSP</sequence>
<feature type="region of interest" description="Disordered" evidence="1">
    <location>
        <begin position="1"/>
        <end position="230"/>
    </location>
</feature>
<organism evidence="2 3">
    <name type="scientific">Volvox reticuliferus</name>
    <dbReference type="NCBI Taxonomy" id="1737510"/>
    <lineage>
        <taxon>Eukaryota</taxon>
        <taxon>Viridiplantae</taxon>
        <taxon>Chlorophyta</taxon>
        <taxon>core chlorophytes</taxon>
        <taxon>Chlorophyceae</taxon>
        <taxon>CS clade</taxon>
        <taxon>Chlamydomonadales</taxon>
        <taxon>Volvocaceae</taxon>
        <taxon>Volvox</taxon>
    </lineage>
</organism>
<name>A0A8J4D9Y2_9CHLO</name>
<feature type="non-terminal residue" evidence="2">
    <location>
        <position position="312"/>
    </location>
</feature>
<feature type="compositionally biased region" description="Low complexity" evidence="1">
    <location>
        <begin position="170"/>
        <end position="186"/>
    </location>
</feature>
<feature type="compositionally biased region" description="Basic and acidic residues" evidence="1">
    <location>
        <begin position="43"/>
        <end position="62"/>
    </location>
</feature>
<evidence type="ECO:0000313" key="3">
    <source>
        <dbReference type="Proteomes" id="UP000722791"/>
    </source>
</evidence>
<feature type="non-terminal residue" evidence="2">
    <location>
        <position position="1"/>
    </location>
</feature>
<feature type="compositionally biased region" description="Polar residues" evidence="1">
    <location>
        <begin position="137"/>
        <end position="146"/>
    </location>
</feature>